<reference evidence="6 7" key="1">
    <citation type="journal article" date="2017" name="MBio">
        <title>Type VI secretion-mediated competition in the bee gut microbiome.</title>
        <authorList>
            <person name="Steele M.I."/>
            <person name="Kwong W.K."/>
            <person name="Powell J.E."/>
            <person name="Whiteley M."/>
            <person name="Moran N.A."/>
        </authorList>
    </citation>
    <scope>NUCLEOTIDE SEQUENCE [LARGE SCALE GENOMIC DNA]</scope>
    <source>
        <strain evidence="6 7">Occ4-2</strain>
    </source>
</reference>
<dbReference type="PANTHER" id="PTHR31609">
    <property type="entry name" value="YDJC DEACETYLASE FAMILY MEMBER"/>
    <property type="match status" value="1"/>
</dbReference>
<dbReference type="GO" id="GO:0016787">
    <property type="term" value="F:hydrolase activity"/>
    <property type="evidence" value="ECO:0007669"/>
    <property type="project" value="UniProtKB-KW"/>
</dbReference>
<keyword evidence="4" id="KW-0460">Magnesium</keyword>
<evidence type="ECO:0000256" key="2">
    <source>
        <dbReference type="ARBA" id="ARBA00022723"/>
    </source>
</evidence>
<evidence type="ECO:0008006" key="8">
    <source>
        <dbReference type="Google" id="ProtNLM"/>
    </source>
</evidence>
<dbReference type="SUPFAM" id="SSF88713">
    <property type="entry name" value="Glycoside hydrolase/deacetylase"/>
    <property type="match status" value="1"/>
</dbReference>
<keyword evidence="5" id="KW-0119">Carbohydrate metabolism</keyword>
<keyword evidence="3" id="KW-0378">Hydrolase</keyword>
<keyword evidence="2" id="KW-0479">Metal-binding</keyword>
<dbReference type="InterPro" id="IPR006879">
    <property type="entry name" value="YdjC-like"/>
</dbReference>
<name>A0A2N9XIF2_9NEIS</name>
<dbReference type="Proteomes" id="UP000231484">
    <property type="component" value="Unassembled WGS sequence"/>
</dbReference>
<comment type="cofactor">
    <cofactor evidence="1">
        <name>Mg(2+)</name>
        <dbReference type="ChEBI" id="CHEBI:18420"/>
    </cofactor>
</comment>
<dbReference type="CDD" id="cd10807">
    <property type="entry name" value="YdjC_like_3"/>
    <property type="match status" value="1"/>
</dbReference>
<proteinExistence type="predicted"/>
<dbReference type="AlphaFoldDB" id="A0A2N9XIF2"/>
<evidence type="ECO:0000256" key="5">
    <source>
        <dbReference type="ARBA" id="ARBA00023277"/>
    </source>
</evidence>
<evidence type="ECO:0000313" key="6">
    <source>
        <dbReference type="EMBL" id="PIT48107.1"/>
    </source>
</evidence>
<evidence type="ECO:0000256" key="4">
    <source>
        <dbReference type="ARBA" id="ARBA00022842"/>
    </source>
</evidence>
<gene>
    <name evidence="6" type="ORF">BHC48_10235</name>
</gene>
<dbReference type="PANTHER" id="PTHR31609:SF1">
    <property type="entry name" value="CARBOHYDRATE DEACETYLASE"/>
    <property type="match status" value="1"/>
</dbReference>
<dbReference type="GO" id="GO:0046872">
    <property type="term" value="F:metal ion binding"/>
    <property type="evidence" value="ECO:0007669"/>
    <property type="project" value="UniProtKB-KW"/>
</dbReference>
<sequence length="262" mass="30049">MINVDDLGLSAAVNEAVLRLAQIGRIQATSFMSMGTIASDEVAELKKQNIDIGLHFDLTGFTALGSLKQILIKSYLHAWSKRIIQDAINRQLDAFEDKIGCEPIFIDGHQHIHQFPQIRSVMLKTLLQRYGNKIAVRSTKSPQHDIKAKLIYALGGYQLDNSLKQANITHNHAFAGIYNFNADIKTLQTKWKQWFTSASEQGLLIMCHPAVPSKSWNDEIKNARECEWQWLQSEAFIQYWQQHHCQAMNWHDIRQNNICHIQ</sequence>
<organism evidence="6 7">
    <name type="scientific">Snodgrassella alvi</name>
    <dbReference type="NCBI Taxonomy" id="1196083"/>
    <lineage>
        <taxon>Bacteria</taxon>
        <taxon>Pseudomonadati</taxon>
        <taxon>Pseudomonadota</taxon>
        <taxon>Betaproteobacteria</taxon>
        <taxon>Neisseriales</taxon>
        <taxon>Neisseriaceae</taxon>
        <taxon>Snodgrassella</taxon>
    </lineage>
</organism>
<evidence type="ECO:0000313" key="7">
    <source>
        <dbReference type="Proteomes" id="UP000231484"/>
    </source>
</evidence>
<accession>A0A2N9XIF2</accession>
<dbReference type="GO" id="GO:0019213">
    <property type="term" value="F:deacetylase activity"/>
    <property type="evidence" value="ECO:0007669"/>
    <property type="project" value="TreeGrafter"/>
</dbReference>
<comment type="caution">
    <text evidence="6">The sequence shown here is derived from an EMBL/GenBank/DDBJ whole genome shotgun (WGS) entry which is preliminary data.</text>
</comment>
<dbReference type="GO" id="GO:0005975">
    <property type="term" value="P:carbohydrate metabolic process"/>
    <property type="evidence" value="ECO:0007669"/>
    <property type="project" value="InterPro"/>
</dbReference>
<evidence type="ECO:0000256" key="3">
    <source>
        <dbReference type="ARBA" id="ARBA00022801"/>
    </source>
</evidence>
<dbReference type="Pfam" id="PF04794">
    <property type="entry name" value="YdjC"/>
    <property type="match status" value="1"/>
</dbReference>
<protein>
    <recommendedName>
        <fullName evidence="8">Cellobiose phosphotransferase system YdjC-like protein</fullName>
    </recommendedName>
</protein>
<dbReference type="InterPro" id="IPR011330">
    <property type="entry name" value="Glyco_hydro/deAcase_b/a-brl"/>
</dbReference>
<dbReference type="Gene3D" id="3.20.20.370">
    <property type="entry name" value="Glycoside hydrolase/deacetylase"/>
    <property type="match status" value="1"/>
</dbReference>
<dbReference type="EMBL" id="MEIQ01000053">
    <property type="protein sequence ID" value="PIT48107.1"/>
    <property type="molecule type" value="Genomic_DNA"/>
</dbReference>
<evidence type="ECO:0000256" key="1">
    <source>
        <dbReference type="ARBA" id="ARBA00001946"/>
    </source>
</evidence>